<dbReference type="EMBL" id="NHRY01000076">
    <property type="protein sequence ID" value="PPQ35228.1"/>
    <property type="molecule type" value="Genomic_DNA"/>
</dbReference>
<dbReference type="SMART" id="SM00448">
    <property type="entry name" value="REC"/>
    <property type="match status" value="1"/>
</dbReference>
<dbReference type="Gene3D" id="6.10.250.690">
    <property type="match status" value="1"/>
</dbReference>
<dbReference type="AlphaFoldDB" id="A0A2S6NK61"/>
<dbReference type="RefSeq" id="WP_104518414.1">
    <property type="nucleotide sequence ID" value="NZ_NHRY01000076.1"/>
</dbReference>
<evidence type="ECO:0000313" key="9">
    <source>
        <dbReference type="Proteomes" id="UP000239724"/>
    </source>
</evidence>
<evidence type="ECO:0000256" key="2">
    <source>
        <dbReference type="ARBA" id="ARBA00023012"/>
    </source>
</evidence>
<feature type="domain" description="OmpR/PhoB-type" evidence="7">
    <location>
        <begin position="131"/>
        <end position="231"/>
    </location>
</feature>
<dbReference type="PANTHER" id="PTHR48111">
    <property type="entry name" value="REGULATOR OF RPOS"/>
    <property type="match status" value="1"/>
</dbReference>
<dbReference type="Proteomes" id="UP000239724">
    <property type="component" value="Unassembled WGS sequence"/>
</dbReference>
<protein>
    <submittedName>
        <fullName evidence="8">DNA-binding response regulator</fullName>
    </submittedName>
</protein>
<gene>
    <name evidence="8" type="ORF">CCS01_08480</name>
</gene>
<keyword evidence="9" id="KW-1185">Reference proteome</keyword>
<evidence type="ECO:0000313" key="8">
    <source>
        <dbReference type="EMBL" id="PPQ35228.1"/>
    </source>
</evidence>
<dbReference type="GO" id="GO:0000156">
    <property type="term" value="F:phosphorelay response regulator activity"/>
    <property type="evidence" value="ECO:0007669"/>
    <property type="project" value="TreeGrafter"/>
</dbReference>
<dbReference type="InterPro" id="IPR001789">
    <property type="entry name" value="Sig_transdc_resp-reg_receiver"/>
</dbReference>
<comment type="caution">
    <text evidence="8">The sequence shown here is derived from an EMBL/GenBank/DDBJ whole genome shotgun (WGS) entry which is preliminary data.</text>
</comment>
<feature type="DNA-binding region" description="OmpR/PhoB-type" evidence="5">
    <location>
        <begin position="131"/>
        <end position="231"/>
    </location>
</feature>
<dbReference type="SMART" id="SM00862">
    <property type="entry name" value="Trans_reg_C"/>
    <property type="match status" value="1"/>
</dbReference>
<dbReference type="InterPro" id="IPR039420">
    <property type="entry name" value="WalR-like"/>
</dbReference>
<dbReference type="SUPFAM" id="SSF52172">
    <property type="entry name" value="CheY-like"/>
    <property type="match status" value="1"/>
</dbReference>
<evidence type="ECO:0000256" key="3">
    <source>
        <dbReference type="ARBA" id="ARBA00023125"/>
    </source>
</evidence>
<evidence type="ECO:0000256" key="4">
    <source>
        <dbReference type="PROSITE-ProRule" id="PRU00169"/>
    </source>
</evidence>
<feature type="modified residue" description="4-aspartylphosphate" evidence="4">
    <location>
        <position position="58"/>
    </location>
</feature>
<dbReference type="PROSITE" id="PS50110">
    <property type="entry name" value="RESPONSE_REGULATORY"/>
    <property type="match status" value="1"/>
</dbReference>
<evidence type="ECO:0000259" key="7">
    <source>
        <dbReference type="PROSITE" id="PS51755"/>
    </source>
</evidence>
<dbReference type="Pfam" id="PF00486">
    <property type="entry name" value="Trans_reg_C"/>
    <property type="match status" value="1"/>
</dbReference>
<evidence type="ECO:0000259" key="6">
    <source>
        <dbReference type="PROSITE" id="PS50110"/>
    </source>
</evidence>
<dbReference type="PANTHER" id="PTHR48111:SF40">
    <property type="entry name" value="PHOSPHATE REGULON TRANSCRIPTIONAL REGULATORY PROTEIN PHOB"/>
    <property type="match status" value="1"/>
</dbReference>
<evidence type="ECO:0000256" key="5">
    <source>
        <dbReference type="PROSITE-ProRule" id="PRU01091"/>
    </source>
</evidence>
<dbReference type="Gene3D" id="1.10.10.10">
    <property type="entry name" value="Winged helix-like DNA-binding domain superfamily/Winged helix DNA-binding domain"/>
    <property type="match status" value="1"/>
</dbReference>
<proteinExistence type="predicted"/>
<evidence type="ECO:0000256" key="1">
    <source>
        <dbReference type="ARBA" id="ARBA00022553"/>
    </source>
</evidence>
<organism evidence="8 9">
    <name type="scientific">Rhodopila globiformis</name>
    <name type="common">Rhodopseudomonas globiformis</name>
    <dbReference type="NCBI Taxonomy" id="1071"/>
    <lineage>
        <taxon>Bacteria</taxon>
        <taxon>Pseudomonadati</taxon>
        <taxon>Pseudomonadota</taxon>
        <taxon>Alphaproteobacteria</taxon>
        <taxon>Acetobacterales</taxon>
        <taxon>Acetobacteraceae</taxon>
        <taxon>Rhodopila</taxon>
    </lineage>
</organism>
<keyword evidence="2" id="KW-0902">Two-component regulatory system</keyword>
<dbReference type="GO" id="GO:0032993">
    <property type="term" value="C:protein-DNA complex"/>
    <property type="evidence" value="ECO:0007669"/>
    <property type="project" value="TreeGrafter"/>
</dbReference>
<dbReference type="CDD" id="cd00383">
    <property type="entry name" value="trans_reg_C"/>
    <property type="match status" value="1"/>
</dbReference>
<name>A0A2S6NK61_RHOGL</name>
<dbReference type="InterPro" id="IPR001867">
    <property type="entry name" value="OmpR/PhoB-type_DNA-bd"/>
</dbReference>
<dbReference type="GO" id="GO:0000976">
    <property type="term" value="F:transcription cis-regulatory region binding"/>
    <property type="evidence" value="ECO:0007669"/>
    <property type="project" value="TreeGrafter"/>
</dbReference>
<sequence length="247" mass="27354">MSAARPILIVEDDEAVRQMLVEHVAATGEFQSVEAATLGEASRYLDDADSRFDSIILDINLPDGDGRDFCARVRRQGHRMPIIMLTGATTEEDVVLGLDSGANDYVSKPFRASELMARLNAQLRTFDSSEDAVFTIGPYTFRPASKLLVRADKNQRIRLTSKEVAILKYLYRAGDRVTSRQVLLNEVWGYNTGITTHTLETHIYRLRQKIEVDPDDFCILVTVPGGYRLNAAATVGEGSTAGRPLTS</sequence>
<dbReference type="OrthoDB" id="9802426at2"/>
<dbReference type="GO" id="GO:0006355">
    <property type="term" value="P:regulation of DNA-templated transcription"/>
    <property type="evidence" value="ECO:0007669"/>
    <property type="project" value="InterPro"/>
</dbReference>
<dbReference type="Pfam" id="PF00072">
    <property type="entry name" value="Response_reg"/>
    <property type="match status" value="1"/>
</dbReference>
<reference evidence="8 9" key="1">
    <citation type="journal article" date="2018" name="Arch. Microbiol.">
        <title>New insights into the metabolic potential of the phototrophic purple bacterium Rhodopila globiformis DSM 161(T) from its draft genome sequence and evidence for a vanadium-dependent nitrogenase.</title>
        <authorList>
            <person name="Imhoff J.F."/>
            <person name="Rahn T."/>
            <person name="Kunzel S."/>
            <person name="Neulinger S.C."/>
        </authorList>
    </citation>
    <scope>NUCLEOTIDE SEQUENCE [LARGE SCALE GENOMIC DNA]</scope>
    <source>
        <strain evidence="8 9">DSM 161</strain>
    </source>
</reference>
<accession>A0A2S6NK61</accession>
<keyword evidence="1 4" id="KW-0597">Phosphoprotein</keyword>
<dbReference type="GO" id="GO:0005829">
    <property type="term" value="C:cytosol"/>
    <property type="evidence" value="ECO:0007669"/>
    <property type="project" value="TreeGrafter"/>
</dbReference>
<dbReference type="Gene3D" id="3.40.50.2300">
    <property type="match status" value="1"/>
</dbReference>
<dbReference type="InterPro" id="IPR011006">
    <property type="entry name" value="CheY-like_superfamily"/>
</dbReference>
<dbReference type="PROSITE" id="PS51755">
    <property type="entry name" value="OMPR_PHOB"/>
    <property type="match status" value="1"/>
</dbReference>
<feature type="domain" description="Response regulatory" evidence="6">
    <location>
        <begin position="6"/>
        <end position="123"/>
    </location>
</feature>
<dbReference type="InterPro" id="IPR036388">
    <property type="entry name" value="WH-like_DNA-bd_sf"/>
</dbReference>
<keyword evidence="3 5" id="KW-0238">DNA-binding</keyword>